<evidence type="ECO:0000313" key="3">
    <source>
        <dbReference type="EMBL" id="MCP1674915.1"/>
    </source>
</evidence>
<name>A0AAE3KAX8_9GAMM</name>
<sequence length="253" mass="26774">MTDPIDEAGLALHGALVSGERLDGLPPGCKPTSEDQAYAIQQCIVDHDGGLSGWKVGAADSAAQPRCAPLLTSRVTEDADARMQLHRFSLGGIEAEIAVRLARDLPPRQEPYQRNDVLAAIGTVHAAIEVLDTRYRDWAAADGLSKLADLQNNGLFVLGPPQTDWRGLALETMSVTLSADGAIIKQANGGNPAGDPIRLLQWLANERASRGPWLQAGNIVTLGSCTGVWDATPPTAVVAHFEGLPPVSLQVEP</sequence>
<reference evidence="3" key="1">
    <citation type="submission" date="2022-03" db="EMBL/GenBank/DDBJ databases">
        <title>Genomic Encyclopedia of Type Strains, Phase III (KMG-III): the genomes of soil and plant-associated and newly described type strains.</title>
        <authorList>
            <person name="Whitman W."/>
        </authorList>
    </citation>
    <scope>NUCLEOTIDE SEQUENCE</scope>
    <source>
        <strain evidence="3">ANL 6-2</strain>
    </source>
</reference>
<evidence type="ECO:0000313" key="4">
    <source>
        <dbReference type="Proteomes" id="UP001205843"/>
    </source>
</evidence>
<dbReference type="InterPro" id="IPR050772">
    <property type="entry name" value="Hydratase-Decarb/MhpD_sf"/>
</dbReference>
<dbReference type="Proteomes" id="UP001205843">
    <property type="component" value="Unassembled WGS sequence"/>
</dbReference>
<evidence type="ECO:0000259" key="2">
    <source>
        <dbReference type="Pfam" id="PF01557"/>
    </source>
</evidence>
<dbReference type="SUPFAM" id="SSF56529">
    <property type="entry name" value="FAH"/>
    <property type="match status" value="1"/>
</dbReference>
<keyword evidence="4" id="KW-1185">Reference proteome</keyword>
<gene>
    <name evidence="3" type="ORF">J2T57_002053</name>
</gene>
<dbReference type="InterPro" id="IPR036663">
    <property type="entry name" value="Fumarylacetoacetase_C_sf"/>
</dbReference>
<dbReference type="Gene3D" id="3.90.850.10">
    <property type="entry name" value="Fumarylacetoacetase-like, C-terminal domain"/>
    <property type="match status" value="1"/>
</dbReference>
<dbReference type="GO" id="GO:0008684">
    <property type="term" value="F:2-oxopent-4-enoate hydratase activity"/>
    <property type="evidence" value="ECO:0007669"/>
    <property type="project" value="TreeGrafter"/>
</dbReference>
<evidence type="ECO:0000256" key="1">
    <source>
        <dbReference type="ARBA" id="ARBA00023239"/>
    </source>
</evidence>
<accession>A0AAE3KAX8</accession>
<dbReference type="EMBL" id="JALJXV010000004">
    <property type="protein sequence ID" value="MCP1674915.1"/>
    <property type="molecule type" value="Genomic_DNA"/>
</dbReference>
<dbReference type="InterPro" id="IPR011234">
    <property type="entry name" value="Fumarylacetoacetase-like_C"/>
</dbReference>
<organism evidence="3 4">
    <name type="scientific">Natronocella acetinitrilica</name>
    <dbReference type="NCBI Taxonomy" id="414046"/>
    <lineage>
        <taxon>Bacteria</taxon>
        <taxon>Pseudomonadati</taxon>
        <taxon>Pseudomonadota</taxon>
        <taxon>Gammaproteobacteria</taxon>
        <taxon>Chromatiales</taxon>
        <taxon>Ectothiorhodospiraceae</taxon>
        <taxon>Natronocella</taxon>
    </lineage>
</organism>
<dbReference type="Pfam" id="PF01557">
    <property type="entry name" value="FAA_hydrolase"/>
    <property type="match status" value="1"/>
</dbReference>
<dbReference type="RefSeq" id="WP_253477516.1">
    <property type="nucleotide sequence ID" value="NZ_JALJXV010000004.1"/>
</dbReference>
<dbReference type="AlphaFoldDB" id="A0AAE3KAX8"/>
<dbReference type="PANTHER" id="PTHR30143">
    <property type="entry name" value="ACID HYDRATASE"/>
    <property type="match status" value="1"/>
</dbReference>
<keyword evidence="1" id="KW-0456">Lyase</keyword>
<comment type="caution">
    <text evidence="3">The sequence shown here is derived from an EMBL/GenBank/DDBJ whole genome shotgun (WGS) entry which is preliminary data.</text>
</comment>
<proteinExistence type="predicted"/>
<dbReference type="PANTHER" id="PTHR30143:SF0">
    <property type="entry name" value="2-KETO-4-PENTENOATE HYDRATASE"/>
    <property type="match status" value="1"/>
</dbReference>
<dbReference type="GO" id="GO:0005737">
    <property type="term" value="C:cytoplasm"/>
    <property type="evidence" value="ECO:0007669"/>
    <property type="project" value="TreeGrafter"/>
</dbReference>
<protein>
    <submittedName>
        <fullName evidence="3">2-keto-4-pentenoate hydratase</fullName>
    </submittedName>
</protein>
<feature type="domain" description="Fumarylacetoacetase-like C-terminal" evidence="2">
    <location>
        <begin position="93"/>
        <end position="234"/>
    </location>
</feature>